<keyword evidence="3" id="KW-1185">Reference proteome</keyword>
<name>A0A3P6R9E7_CYLGO</name>
<protein>
    <submittedName>
        <fullName evidence="2">Uncharacterized protein</fullName>
    </submittedName>
</protein>
<evidence type="ECO:0000313" key="2">
    <source>
        <dbReference type="EMBL" id="VDK59682.1"/>
    </source>
</evidence>
<gene>
    <name evidence="2" type="ORF">CGOC_LOCUS4751</name>
</gene>
<sequence length="251" mass="28849">MLSRAILSKIHHHLLTNDYIRHQHITEGDKHDVYVYLGKGPGDLTARHRHSNILRLSSAVEILHGQQYNRTPAHRLDAYVYQALNVATSAFDGADGSDIEDFRSLLMLESSINNTFCYCEQCPVGTTVLNHIHERAGELPRQLQGRVAQVGLGQEAKIFSLEQIWLDIPKVHIPDEDQPWDRWEELEHGQYRERCSSDCSNLDCSLHEDLQPWYHPLGNPDTTNWPYDVPDEYDYDSDGTDPDAENHYGLY</sequence>
<dbReference type="OrthoDB" id="10585536at2759"/>
<dbReference type="Proteomes" id="UP000271889">
    <property type="component" value="Unassembled WGS sequence"/>
</dbReference>
<accession>A0A3P6R9E7</accession>
<dbReference type="EMBL" id="UYRV01013538">
    <property type="protein sequence ID" value="VDK59682.1"/>
    <property type="molecule type" value="Genomic_DNA"/>
</dbReference>
<organism evidence="2 3">
    <name type="scientific">Cylicostephanus goldi</name>
    <name type="common">Nematode worm</name>
    <dbReference type="NCBI Taxonomy" id="71465"/>
    <lineage>
        <taxon>Eukaryota</taxon>
        <taxon>Metazoa</taxon>
        <taxon>Ecdysozoa</taxon>
        <taxon>Nematoda</taxon>
        <taxon>Chromadorea</taxon>
        <taxon>Rhabditida</taxon>
        <taxon>Rhabditina</taxon>
        <taxon>Rhabditomorpha</taxon>
        <taxon>Strongyloidea</taxon>
        <taxon>Strongylidae</taxon>
        <taxon>Cylicostephanus</taxon>
    </lineage>
</organism>
<feature type="compositionally biased region" description="Acidic residues" evidence="1">
    <location>
        <begin position="229"/>
        <end position="243"/>
    </location>
</feature>
<proteinExistence type="predicted"/>
<evidence type="ECO:0000313" key="3">
    <source>
        <dbReference type="Proteomes" id="UP000271889"/>
    </source>
</evidence>
<feature type="region of interest" description="Disordered" evidence="1">
    <location>
        <begin position="224"/>
        <end position="251"/>
    </location>
</feature>
<dbReference type="AlphaFoldDB" id="A0A3P6R9E7"/>
<reference evidence="2 3" key="1">
    <citation type="submission" date="2018-11" db="EMBL/GenBank/DDBJ databases">
        <authorList>
            <consortium name="Pathogen Informatics"/>
        </authorList>
    </citation>
    <scope>NUCLEOTIDE SEQUENCE [LARGE SCALE GENOMIC DNA]</scope>
</reference>
<evidence type="ECO:0000256" key="1">
    <source>
        <dbReference type="SAM" id="MobiDB-lite"/>
    </source>
</evidence>